<evidence type="ECO:0000313" key="1">
    <source>
        <dbReference type="EMBL" id="KAK9109949.1"/>
    </source>
</evidence>
<keyword evidence="2" id="KW-1185">Reference proteome</keyword>
<evidence type="ECO:0000313" key="2">
    <source>
        <dbReference type="Proteomes" id="UP001417504"/>
    </source>
</evidence>
<gene>
    <name evidence="1" type="ORF">Sjap_018009</name>
</gene>
<dbReference type="AlphaFoldDB" id="A0AAP0I779"/>
<name>A0AAP0I779_9MAGN</name>
<proteinExistence type="predicted"/>
<organism evidence="1 2">
    <name type="scientific">Stephania japonica</name>
    <dbReference type="NCBI Taxonomy" id="461633"/>
    <lineage>
        <taxon>Eukaryota</taxon>
        <taxon>Viridiplantae</taxon>
        <taxon>Streptophyta</taxon>
        <taxon>Embryophyta</taxon>
        <taxon>Tracheophyta</taxon>
        <taxon>Spermatophyta</taxon>
        <taxon>Magnoliopsida</taxon>
        <taxon>Ranunculales</taxon>
        <taxon>Menispermaceae</taxon>
        <taxon>Menispermoideae</taxon>
        <taxon>Cissampelideae</taxon>
        <taxon>Stephania</taxon>
    </lineage>
</organism>
<dbReference type="EMBL" id="JBBNAE010000007">
    <property type="protein sequence ID" value="KAK9109949.1"/>
    <property type="molecule type" value="Genomic_DNA"/>
</dbReference>
<accession>A0AAP0I779</accession>
<protein>
    <submittedName>
        <fullName evidence="1">Uncharacterized protein</fullName>
    </submittedName>
</protein>
<sequence>MSGTLLGTRPTYYVGPTAFGAIKTVPLSVKVSSFHVIGVVEPRRKPPLLAVLPAGPPPAEVVGDLA</sequence>
<reference evidence="1 2" key="1">
    <citation type="submission" date="2024-01" db="EMBL/GenBank/DDBJ databases">
        <title>Genome assemblies of Stephania.</title>
        <authorList>
            <person name="Yang L."/>
        </authorList>
    </citation>
    <scope>NUCLEOTIDE SEQUENCE [LARGE SCALE GENOMIC DNA]</scope>
    <source>
        <strain evidence="1">QJT</strain>
        <tissue evidence="1">Leaf</tissue>
    </source>
</reference>
<dbReference type="Proteomes" id="UP001417504">
    <property type="component" value="Unassembled WGS sequence"/>
</dbReference>
<comment type="caution">
    <text evidence="1">The sequence shown here is derived from an EMBL/GenBank/DDBJ whole genome shotgun (WGS) entry which is preliminary data.</text>
</comment>